<evidence type="ECO:0000313" key="1">
    <source>
        <dbReference type="EMBL" id="JAH66107.1"/>
    </source>
</evidence>
<dbReference type="AlphaFoldDB" id="A0A0E9UJY9"/>
<dbReference type="EMBL" id="GBXM01042470">
    <property type="protein sequence ID" value="JAH66107.1"/>
    <property type="molecule type" value="Transcribed_RNA"/>
</dbReference>
<reference evidence="1" key="1">
    <citation type="submission" date="2014-11" db="EMBL/GenBank/DDBJ databases">
        <authorList>
            <person name="Amaro Gonzalez C."/>
        </authorList>
    </citation>
    <scope>NUCLEOTIDE SEQUENCE</scope>
</reference>
<proteinExistence type="predicted"/>
<organism evidence="1">
    <name type="scientific">Anguilla anguilla</name>
    <name type="common">European freshwater eel</name>
    <name type="synonym">Muraena anguilla</name>
    <dbReference type="NCBI Taxonomy" id="7936"/>
    <lineage>
        <taxon>Eukaryota</taxon>
        <taxon>Metazoa</taxon>
        <taxon>Chordata</taxon>
        <taxon>Craniata</taxon>
        <taxon>Vertebrata</taxon>
        <taxon>Euteleostomi</taxon>
        <taxon>Actinopterygii</taxon>
        <taxon>Neopterygii</taxon>
        <taxon>Teleostei</taxon>
        <taxon>Anguilliformes</taxon>
        <taxon>Anguillidae</taxon>
        <taxon>Anguilla</taxon>
    </lineage>
</organism>
<reference evidence="1" key="2">
    <citation type="journal article" date="2015" name="Fish Shellfish Immunol.">
        <title>Early steps in the European eel (Anguilla anguilla)-Vibrio vulnificus interaction in the gills: Role of the RtxA13 toxin.</title>
        <authorList>
            <person name="Callol A."/>
            <person name="Pajuelo D."/>
            <person name="Ebbesson L."/>
            <person name="Teles M."/>
            <person name="MacKenzie S."/>
            <person name="Amaro C."/>
        </authorList>
    </citation>
    <scope>NUCLEOTIDE SEQUENCE</scope>
</reference>
<sequence>MFIFMKPFKLEELLFVS</sequence>
<accession>A0A0E9UJY9</accession>
<protein>
    <submittedName>
        <fullName evidence="1">Uncharacterized protein</fullName>
    </submittedName>
</protein>
<name>A0A0E9UJY9_ANGAN</name>